<dbReference type="HAMAP" id="MF_01400">
    <property type="entry name" value="MsrB"/>
    <property type="match status" value="1"/>
</dbReference>
<evidence type="ECO:0000256" key="3">
    <source>
        <dbReference type="ARBA" id="ARBA00021130"/>
    </source>
</evidence>
<evidence type="ECO:0000256" key="9">
    <source>
        <dbReference type="HAMAP-Rule" id="MF_01400"/>
    </source>
</evidence>
<comment type="catalytic activity">
    <reaction evidence="7 9">
        <text>L-methionyl-[protein] + [thioredoxin]-disulfide + H2O = L-methionyl-(R)-S-oxide-[protein] + [thioredoxin]-dithiol</text>
        <dbReference type="Rhea" id="RHEA:24164"/>
        <dbReference type="Rhea" id="RHEA-COMP:10698"/>
        <dbReference type="Rhea" id="RHEA-COMP:10700"/>
        <dbReference type="Rhea" id="RHEA-COMP:12313"/>
        <dbReference type="Rhea" id="RHEA-COMP:12314"/>
        <dbReference type="ChEBI" id="CHEBI:15377"/>
        <dbReference type="ChEBI" id="CHEBI:16044"/>
        <dbReference type="ChEBI" id="CHEBI:29950"/>
        <dbReference type="ChEBI" id="CHEBI:45764"/>
        <dbReference type="ChEBI" id="CHEBI:50058"/>
        <dbReference type="EC" id="1.8.4.12"/>
    </reaction>
</comment>
<evidence type="ECO:0000256" key="5">
    <source>
        <dbReference type="ARBA" id="ARBA00022833"/>
    </source>
</evidence>
<dbReference type="PANTHER" id="PTHR10173">
    <property type="entry name" value="METHIONINE SULFOXIDE REDUCTASE"/>
    <property type="match status" value="1"/>
</dbReference>
<dbReference type="EMBL" id="RBTL01000064">
    <property type="protein sequence ID" value="RMT72546.1"/>
    <property type="molecule type" value="Genomic_DNA"/>
</dbReference>
<evidence type="ECO:0000256" key="8">
    <source>
        <dbReference type="ARBA" id="ARBA00075819"/>
    </source>
</evidence>
<reference evidence="11 12" key="1">
    <citation type="submission" date="2018-08" db="EMBL/GenBank/DDBJ databases">
        <title>Recombination of ecologically and evolutionarily significant loci maintains genetic cohesion in the Pseudomonas syringae species complex.</title>
        <authorList>
            <person name="Dillon M."/>
            <person name="Thakur S."/>
            <person name="Almeida R.N.D."/>
            <person name="Weir B.S."/>
            <person name="Guttman D.S."/>
        </authorList>
    </citation>
    <scope>NUCLEOTIDE SEQUENCE [LARGE SCALE GENOMIC DNA]</scope>
    <source>
        <strain evidence="11 12">ICMP 3934</strain>
    </source>
</reference>
<feature type="active site" description="Nucleophile" evidence="9">
    <location>
        <position position="490"/>
    </location>
</feature>
<dbReference type="GO" id="GO:0033743">
    <property type="term" value="F:peptide-methionine (R)-S-oxide reductase activity"/>
    <property type="evidence" value="ECO:0007669"/>
    <property type="project" value="UniProtKB-UniRule"/>
</dbReference>
<keyword evidence="6 9" id="KW-0560">Oxidoreductase</keyword>
<feature type="binding site" evidence="9">
    <location>
        <position position="421"/>
    </location>
    <ligand>
        <name>Zn(2+)</name>
        <dbReference type="ChEBI" id="CHEBI:29105"/>
    </ligand>
</feature>
<dbReference type="GO" id="GO:0030091">
    <property type="term" value="P:protein repair"/>
    <property type="evidence" value="ECO:0007669"/>
    <property type="project" value="InterPro"/>
</dbReference>
<dbReference type="PANTHER" id="PTHR10173:SF52">
    <property type="entry name" value="METHIONINE-R-SULFOXIDE REDUCTASE B1"/>
    <property type="match status" value="1"/>
</dbReference>
<accession>A0A3M5NLM0</accession>
<dbReference type="GO" id="GO:0006979">
    <property type="term" value="P:response to oxidative stress"/>
    <property type="evidence" value="ECO:0007669"/>
    <property type="project" value="InterPro"/>
</dbReference>
<dbReference type="Gene3D" id="2.170.150.20">
    <property type="entry name" value="Peptide methionine sulfoxide reductase"/>
    <property type="match status" value="1"/>
</dbReference>
<dbReference type="Pfam" id="PF01641">
    <property type="entry name" value="SelR"/>
    <property type="match status" value="1"/>
</dbReference>
<evidence type="ECO:0000256" key="7">
    <source>
        <dbReference type="ARBA" id="ARBA00048488"/>
    </source>
</evidence>
<dbReference type="PROSITE" id="PS51790">
    <property type="entry name" value="MSRB"/>
    <property type="match status" value="1"/>
</dbReference>
<dbReference type="NCBIfam" id="TIGR00357">
    <property type="entry name" value="peptide-methionine (R)-S-oxide reductase MsrB"/>
    <property type="match status" value="1"/>
</dbReference>
<name>A0A3M5NLM0_PSESX</name>
<evidence type="ECO:0000256" key="6">
    <source>
        <dbReference type="ARBA" id="ARBA00023002"/>
    </source>
</evidence>
<dbReference type="GO" id="GO:0008270">
    <property type="term" value="F:zinc ion binding"/>
    <property type="evidence" value="ECO:0007669"/>
    <property type="project" value="UniProtKB-UniRule"/>
</dbReference>
<feature type="domain" description="MsrB" evidence="10">
    <location>
        <begin position="379"/>
        <end position="501"/>
    </location>
</feature>
<dbReference type="InterPro" id="IPR011057">
    <property type="entry name" value="Mss4-like_sf"/>
</dbReference>
<comment type="similarity">
    <text evidence="1 9">Belongs to the MsrB Met sulfoxide reductase family.</text>
</comment>
<proteinExistence type="inferred from homology"/>
<dbReference type="FunFam" id="2.170.150.20:FF:000001">
    <property type="entry name" value="Peptide methionine sulfoxide reductase MsrB"/>
    <property type="match status" value="1"/>
</dbReference>
<dbReference type="InterPro" id="IPR028427">
    <property type="entry name" value="Met_Sox_Rdtase_MsrB"/>
</dbReference>
<evidence type="ECO:0000313" key="12">
    <source>
        <dbReference type="Proteomes" id="UP000282636"/>
    </source>
</evidence>
<comment type="cofactor">
    <cofactor evidence="9">
        <name>Zn(2+)</name>
        <dbReference type="ChEBI" id="CHEBI:29105"/>
    </cofactor>
    <text evidence="9">Binds 1 zinc ion per subunit. The zinc ion is important for the structural integrity of the protein.</text>
</comment>
<gene>
    <name evidence="9" type="primary">msrB</name>
    <name evidence="11" type="ORF">ALP44_05606</name>
</gene>
<dbReference type="EC" id="1.8.4.12" evidence="2 9"/>
<dbReference type="InterPro" id="IPR002579">
    <property type="entry name" value="Met_Sox_Rdtase_MsrB_dom"/>
</dbReference>
<dbReference type="AlphaFoldDB" id="A0A3M5NLM0"/>
<keyword evidence="5 9" id="KW-0862">Zinc</keyword>
<dbReference type="Proteomes" id="UP000282636">
    <property type="component" value="Unassembled WGS sequence"/>
</dbReference>
<evidence type="ECO:0000256" key="1">
    <source>
        <dbReference type="ARBA" id="ARBA00007174"/>
    </source>
</evidence>
<sequence>MLQQATWRQNQVVDALVAAQRGLDGVLARHVGAQAHVGQNVDAFDVALRVVFRPGNGDPAGAETGNAIRLGQAVEGQAQQVRSQRGGADVHGVVIQDLVVDFVGEHHQVVLACQLQHAQQHFAGIHRTGRVVRVDDHHGLGVRGDLGLDVFKVRPPVGLLVAQIMHRAATGQRDCGGPQWVIGCRNQHFVAVIEQRLHRHHDQLGNAVAQVDVFDADTFDLLLLVILHDRLAGAEQALGVAVALSGRQVADHVLQNLVRRLETKRCRVADIQLEDAMAFLFQAFGVLEHWPANVVADVCELVRFVELHGDDPENGRALPACNKGRSTFAMKMGLYATNAGARLVSDLAQSYVPPDLWKRYRSGFFEFGGVPVDKLQKTLEEWKEMLDPAQYNVCRLKGTERPFSGKYNDTKTVGVYHCICCKEALFDSTTKFDSGCGWPSFYAPLEGSAVVEVRDVSHGMIRTEVVCARCDAHLGHVFPDGPPPTGLRYCINSVCLTLEPRV</sequence>
<feature type="binding site" evidence="9">
    <location>
        <position position="418"/>
    </location>
    <ligand>
        <name>Zn(2+)</name>
        <dbReference type="ChEBI" id="CHEBI:29105"/>
    </ligand>
</feature>
<organism evidence="11 12">
    <name type="scientific">Pseudomonas syringae pv. theae</name>
    <dbReference type="NCBI Taxonomy" id="103985"/>
    <lineage>
        <taxon>Bacteria</taxon>
        <taxon>Pseudomonadati</taxon>
        <taxon>Pseudomonadota</taxon>
        <taxon>Gammaproteobacteria</taxon>
        <taxon>Pseudomonadales</taxon>
        <taxon>Pseudomonadaceae</taxon>
        <taxon>Pseudomonas</taxon>
        <taxon>Pseudomonas syringae</taxon>
    </lineage>
</organism>
<comment type="caution">
    <text evidence="11">The sequence shown here is derived from an EMBL/GenBank/DDBJ whole genome shotgun (WGS) entry which is preliminary data.</text>
</comment>
<evidence type="ECO:0000313" key="11">
    <source>
        <dbReference type="EMBL" id="RMT72546.1"/>
    </source>
</evidence>
<evidence type="ECO:0000256" key="2">
    <source>
        <dbReference type="ARBA" id="ARBA00012499"/>
    </source>
</evidence>
<dbReference type="GO" id="GO:0005737">
    <property type="term" value="C:cytoplasm"/>
    <property type="evidence" value="ECO:0007669"/>
    <property type="project" value="TreeGrafter"/>
</dbReference>
<keyword evidence="4 9" id="KW-0479">Metal-binding</keyword>
<evidence type="ECO:0000256" key="4">
    <source>
        <dbReference type="ARBA" id="ARBA00022723"/>
    </source>
</evidence>
<evidence type="ECO:0000259" key="10">
    <source>
        <dbReference type="PROSITE" id="PS51790"/>
    </source>
</evidence>
<dbReference type="SUPFAM" id="SSF51316">
    <property type="entry name" value="Mss4-like"/>
    <property type="match status" value="1"/>
</dbReference>
<feature type="binding site" evidence="9">
    <location>
        <position position="470"/>
    </location>
    <ligand>
        <name>Zn(2+)</name>
        <dbReference type="ChEBI" id="CHEBI:29105"/>
    </ligand>
</feature>
<feature type="binding site" evidence="9">
    <location>
        <position position="467"/>
    </location>
    <ligand>
        <name>Zn(2+)</name>
        <dbReference type="ChEBI" id="CHEBI:29105"/>
    </ligand>
</feature>
<protein>
    <recommendedName>
        <fullName evidence="3 9">Peptide methionine sulfoxide reductase MsrB</fullName>
        <ecNumber evidence="2 9">1.8.4.12</ecNumber>
    </recommendedName>
    <alternativeName>
        <fullName evidence="8 9">Peptide-methionine (R)-S-oxide reductase</fullName>
    </alternativeName>
</protein>